<comment type="caution">
    <text evidence="2">The sequence shown here is derived from an EMBL/GenBank/DDBJ whole genome shotgun (WGS) entry which is preliminary data.</text>
</comment>
<keyword evidence="3" id="KW-1185">Reference proteome</keyword>
<evidence type="ECO:0000259" key="1">
    <source>
        <dbReference type="Pfam" id="PF12728"/>
    </source>
</evidence>
<dbReference type="Proteomes" id="UP000581206">
    <property type="component" value="Unassembled WGS sequence"/>
</dbReference>
<reference evidence="2 3" key="1">
    <citation type="submission" date="2020-04" db="EMBL/GenBank/DDBJ databases">
        <title>MicrobeNet Type strains.</title>
        <authorList>
            <person name="Nicholson A.C."/>
        </authorList>
    </citation>
    <scope>NUCLEOTIDE SEQUENCE [LARGE SCALE GENOMIC DNA]</scope>
    <source>
        <strain evidence="2 3">ATCC BAA-788</strain>
    </source>
</reference>
<name>A0A7X6KV65_9CELL</name>
<dbReference type="InterPro" id="IPR010093">
    <property type="entry name" value="SinI_DNA-bd"/>
</dbReference>
<dbReference type="NCBIfam" id="TIGR01764">
    <property type="entry name" value="excise"/>
    <property type="match status" value="1"/>
</dbReference>
<accession>A0A7X6KV65</accession>
<feature type="domain" description="Helix-turn-helix" evidence="1">
    <location>
        <begin position="60"/>
        <end position="108"/>
    </location>
</feature>
<dbReference type="AlphaFoldDB" id="A0A7X6KV65"/>
<proteinExistence type="predicted"/>
<evidence type="ECO:0000313" key="2">
    <source>
        <dbReference type="EMBL" id="NKY22415.1"/>
    </source>
</evidence>
<protein>
    <submittedName>
        <fullName evidence="2">Helix-turn-helix domain-containing protein</fullName>
    </submittedName>
</protein>
<dbReference type="RefSeq" id="WP_168629553.1">
    <property type="nucleotide sequence ID" value="NZ_BONL01000039.1"/>
</dbReference>
<dbReference type="Pfam" id="PF12728">
    <property type="entry name" value="HTH_17"/>
    <property type="match status" value="1"/>
</dbReference>
<organism evidence="2 3">
    <name type="scientific">Cellulomonas denverensis</name>
    <dbReference type="NCBI Taxonomy" id="264297"/>
    <lineage>
        <taxon>Bacteria</taxon>
        <taxon>Bacillati</taxon>
        <taxon>Actinomycetota</taxon>
        <taxon>Actinomycetes</taxon>
        <taxon>Micrococcales</taxon>
        <taxon>Cellulomonadaceae</taxon>
        <taxon>Cellulomonas</taxon>
    </lineage>
</organism>
<sequence length="147" mass="15863">MTTLTTLEPSAAAQRDVAVILETAAQQLSPDSPVLALLCHLHSTLGRGAEAVLLQLDQELTPNQAASIIGISRPHLLSFMDAGALAFHRVGTHRRIKVVDLLDFSERRQAARQTLTELHNDAPAADTRHLHARAPLSDEALADLDSL</sequence>
<evidence type="ECO:0000313" key="3">
    <source>
        <dbReference type="Proteomes" id="UP000581206"/>
    </source>
</evidence>
<dbReference type="InterPro" id="IPR041657">
    <property type="entry name" value="HTH_17"/>
</dbReference>
<gene>
    <name evidence="2" type="ORF">HGA03_07015</name>
</gene>
<dbReference type="GO" id="GO:0003677">
    <property type="term" value="F:DNA binding"/>
    <property type="evidence" value="ECO:0007669"/>
    <property type="project" value="InterPro"/>
</dbReference>
<dbReference type="EMBL" id="JAAXOX010000003">
    <property type="protein sequence ID" value="NKY22415.1"/>
    <property type="molecule type" value="Genomic_DNA"/>
</dbReference>